<keyword evidence="2" id="KW-1185">Reference proteome</keyword>
<dbReference type="Proteomes" id="UP000015105">
    <property type="component" value="Chromosome 6D"/>
</dbReference>
<proteinExistence type="predicted"/>
<reference evidence="1" key="5">
    <citation type="journal article" date="2021" name="G3 (Bethesda)">
        <title>Aegilops tauschii genome assembly Aet v5.0 features greater sequence contiguity and improved annotation.</title>
        <authorList>
            <person name="Wang L."/>
            <person name="Zhu T."/>
            <person name="Rodriguez J.C."/>
            <person name="Deal K.R."/>
            <person name="Dubcovsky J."/>
            <person name="McGuire P.E."/>
            <person name="Lux T."/>
            <person name="Spannagl M."/>
            <person name="Mayer K.F.X."/>
            <person name="Baldrich P."/>
            <person name="Meyers B.C."/>
            <person name="Huo N."/>
            <person name="Gu Y.Q."/>
            <person name="Zhou H."/>
            <person name="Devos K.M."/>
            <person name="Bennetzen J.L."/>
            <person name="Unver T."/>
            <person name="Budak H."/>
            <person name="Gulick P.J."/>
            <person name="Galiba G."/>
            <person name="Kalapos B."/>
            <person name="Nelson D.R."/>
            <person name="Li P."/>
            <person name="You F.M."/>
            <person name="Luo M.C."/>
            <person name="Dvorak J."/>
        </authorList>
    </citation>
    <scope>NUCLEOTIDE SEQUENCE [LARGE SCALE GENOMIC DNA]</scope>
    <source>
        <strain evidence="1">cv. AL8/78</strain>
    </source>
</reference>
<sequence length="59" mass="6529">LNYALFQGNTALFSLVGRLQGNKLGTCRITKRTQTAASSSKAEEERYIHANLRETSQGK</sequence>
<dbReference type="EnsemblPlants" id="AET6Gv20146100.3">
    <property type="protein sequence ID" value="AET6Gv20146100.3"/>
    <property type="gene ID" value="AET6Gv20146100"/>
</dbReference>
<reference evidence="2" key="2">
    <citation type="journal article" date="2017" name="Nat. Plants">
        <title>The Aegilops tauschii genome reveals multiple impacts of transposons.</title>
        <authorList>
            <person name="Zhao G."/>
            <person name="Zou C."/>
            <person name="Li K."/>
            <person name="Wang K."/>
            <person name="Li T."/>
            <person name="Gao L."/>
            <person name="Zhang X."/>
            <person name="Wang H."/>
            <person name="Yang Z."/>
            <person name="Liu X."/>
            <person name="Jiang W."/>
            <person name="Mao L."/>
            <person name="Kong X."/>
            <person name="Jiao Y."/>
            <person name="Jia J."/>
        </authorList>
    </citation>
    <scope>NUCLEOTIDE SEQUENCE [LARGE SCALE GENOMIC DNA]</scope>
    <source>
        <strain evidence="2">cv. AL8/78</strain>
    </source>
</reference>
<reference evidence="2" key="1">
    <citation type="journal article" date="2014" name="Science">
        <title>Ancient hybridizations among the ancestral genomes of bread wheat.</title>
        <authorList>
            <consortium name="International Wheat Genome Sequencing Consortium,"/>
            <person name="Marcussen T."/>
            <person name="Sandve S.R."/>
            <person name="Heier L."/>
            <person name="Spannagl M."/>
            <person name="Pfeifer M."/>
            <person name="Jakobsen K.S."/>
            <person name="Wulff B.B."/>
            <person name="Steuernagel B."/>
            <person name="Mayer K.F."/>
            <person name="Olsen O.A."/>
        </authorList>
    </citation>
    <scope>NUCLEOTIDE SEQUENCE [LARGE SCALE GENOMIC DNA]</scope>
    <source>
        <strain evidence="2">cv. AL8/78</strain>
    </source>
</reference>
<evidence type="ECO:0000313" key="2">
    <source>
        <dbReference type="Proteomes" id="UP000015105"/>
    </source>
</evidence>
<organism evidence="1 2">
    <name type="scientific">Aegilops tauschii subsp. strangulata</name>
    <name type="common">Goatgrass</name>
    <dbReference type="NCBI Taxonomy" id="200361"/>
    <lineage>
        <taxon>Eukaryota</taxon>
        <taxon>Viridiplantae</taxon>
        <taxon>Streptophyta</taxon>
        <taxon>Embryophyta</taxon>
        <taxon>Tracheophyta</taxon>
        <taxon>Spermatophyta</taxon>
        <taxon>Magnoliopsida</taxon>
        <taxon>Liliopsida</taxon>
        <taxon>Poales</taxon>
        <taxon>Poaceae</taxon>
        <taxon>BOP clade</taxon>
        <taxon>Pooideae</taxon>
        <taxon>Triticodae</taxon>
        <taxon>Triticeae</taxon>
        <taxon>Triticinae</taxon>
        <taxon>Aegilops</taxon>
    </lineage>
</organism>
<reference evidence="1" key="4">
    <citation type="submission" date="2019-03" db="UniProtKB">
        <authorList>
            <consortium name="EnsemblPlants"/>
        </authorList>
    </citation>
    <scope>IDENTIFICATION</scope>
</reference>
<evidence type="ECO:0000313" key="1">
    <source>
        <dbReference type="EnsemblPlants" id="AET6Gv20146100.3"/>
    </source>
</evidence>
<name>A0A453MY83_AEGTS</name>
<protein>
    <submittedName>
        <fullName evidence="1">Uncharacterized protein</fullName>
    </submittedName>
</protein>
<dbReference type="Gramene" id="AET6Gv20146100.3">
    <property type="protein sequence ID" value="AET6Gv20146100.3"/>
    <property type="gene ID" value="AET6Gv20146100"/>
</dbReference>
<accession>A0A453MY83</accession>
<dbReference type="AlphaFoldDB" id="A0A453MY83"/>
<reference evidence="1" key="3">
    <citation type="journal article" date="2017" name="Nature">
        <title>Genome sequence of the progenitor of the wheat D genome Aegilops tauschii.</title>
        <authorList>
            <person name="Luo M.C."/>
            <person name="Gu Y.Q."/>
            <person name="Puiu D."/>
            <person name="Wang H."/>
            <person name="Twardziok S.O."/>
            <person name="Deal K.R."/>
            <person name="Huo N."/>
            <person name="Zhu T."/>
            <person name="Wang L."/>
            <person name="Wang Y."/>
            <person name="McGuire P.E."/>
            <person name="Liu S."/>
            <person name="Long H."/>
            <person name="Ramasamy R.K."/>
            <person name="Rodriguez J.C."/>
            <person name="Van S.L."/>
            <person name="Yuan L."/>
            <person name="Wang Z."/>
            <person name="Xia Z."/>
            <person name="Xiao L."/>
            <person name="Anderson O.D."/>
            <person name="Ouyang S."/>
            <person name="Liang Y."/>
            <person name="Zimin A.V."/>
            <person name="Pertea G."/>
            <person name="Qi P."/>
            <person name="Bennetzen J.L."/>
            <person name="Dai X."/>
            <person name="Dawson M.W."/>
            <person name="Muller H.G."/>
            <person name="Kugler K."/>
            <person name="Rivarola-Duarte L."/>
            <person name="Spannagl M."/>
            <person name="Mayer K.F.X."/>
            <person name="Lu F.H."/>
            <person name="Bevan M.W."/>
            <person name="Leroy P."/>
            <person name="Li P."/>
            <person name="You F.M."/>
            <person name="Sun Q."/>
            <person name="Liu Z."/>
            <person name="Lyons E."/>
            <person name="Wicker T."/>
            <person name="Salzberg S.L."/>
            <person name="Devos K.M."/>
            <person name="Dvorak J."/>
        </authorList>
    </citation>
    <scope>NUCLEOTIDE SEQUENCE [LARGE SCALE GENOMIC DNA]</scope>
    <source>
        <strain evidence="1">cv. AL8/78</strain>
    </source>
</reference>